<dbReference type="RefSeq" id="WP_072264063.1">
    <property type="nucleotide sequence ID" value="NZ_CZVV01000087.1"/>
</dbReference>
<dbReference type="InterPro" id="IPR029069">
    <property type="entry name" value="HotDog_dom_sf"/>
</dbReference>
<dbReference type="InterPro" id="IPR049427">
    <property type="entry name" value="Acyl-ACP_TE_C"/>
</dbReference>
<sequence>MYGEEKISCGINPDDINYNTDDFKKSEIREYTIRFTDIDTNGHMNNTAFFNLLENALLEKLGDFIVKSIKICFKNEVTHDKKTLNLGIKHEGENIYKFLFYKSDLIYAYGEAQICI</sequence>
<dbReference type="Gene3D" id="3.10.129.10">
    <property type="entry name" value="Hotdog Thioesterase"/>
    <property type="match status" value="1"/>
</dbReference>
<name>A0A916LKD9_KRYT1</name>
<evidence type="ECO:0000313" key="2">
    <source>
        <dbReference type="EMBL" id="CUT03312.1"/>
    </source>
</evidence>
<dbReference type="Proteomes" id="UP000243105">
    <property type="component" value="Unassembled WGS sequence"/>
</dbReference>
<evidence type="ECO:0000313" key="3">
    <source>
        <dbReference type="Proteomes" id="UP000243105"/>
    </source>
</evidence>
<accession>A0A916LKD9</accession>
<comment type="caution">
    <text evidence="2">The sequence shown here is derived from an EMBL/GenBank/DDBJ whole genome shotgun (WGS) entry which is preliminary data.</text>
</comment>
<organism evidence="2 3">
    <name type="scientific">Kryptobacter tengchongensis</name>
    <dbReference type="NCBI Taxonomy" id="1643429"/>
    <lineage>
        <taxon>Bacteria</taxon>
        <taxon>Pseudomonadati</taxon>
        <taxon>Candidatus Kryptoniota</taxon>
        <taxon>Candidatus Kryptobacter</taxon>
    </lineage>
</organism>
<dbReference type="Pfam" id="PF20791">
    <property type="entry name" value="Acyl-ACP_TE_C"/>
    <property type="match status" value="1"/>
</dbReference>
<dbReference type="EMBL" id="CZVV01000087">
    <property type="protein sequence ID" value="CUT03312.1"/>
    <property type="molecule type" value="Genomic_DNA"/>
</dbReference>
<reference evidence="2 3" key="1">
    <citation type="submission" date="2015-11" db="EMBL/GenBank/DDBJ databases">
        <authorList>
            <person name="Varghese N."/>
        </authorList>
    </citation>
    <scope>NUCLEOTIDE SEQUENCE [LARGE SCALE GENOMIC DNA]</scope>
    <source>
        <strain evidence="2 3">JGI-25</strain>
    </source>
</reference>
<gene>
    <name evidence="2" type="ORF">JGI25_01208</name>
</gene>
<dbReference type="AlphaFoldDB" id="A0A916LKD9"/>
<proteinExistence type="predicted"/>
<dbReference type="SUPFAM" id="SSF54637">
    <property type="entry name" value="Thioesterase/thiol ester dehydrase-isomerase"/>
    <property type="match status" value="1"/>
</dbReference>
<protein>
    <submittedName>
        <fullName evidence="2">Acyl-CoA thioesterase FadM</fullName>
    </submittedName>
</protein>
<evidence type="ECO:0000259" key="1">
    <source>
        <dbReference type="Pfam" id="PF20791"/>
    </source>
</evidence>
<feature type="domain" description="Acyl-ACP thioesterase-like C-terminal" evidence="1">
    <location>
        <begin position="23"/>
        <end position="98"/>
    </location>
</feature>